<dbReference type="InterPro" id="IPR050239">
    <property type="entry name" value="Sigma-70_RNA_pol_init_factors"/>
</dbReference>
<dbReference type="Proteomes" id="UP000265515">
    <property type="component" value="Unassembled WGS sequence"/>
</dbReference>
<evidence type="ECO:0000313" key="4">
    <source>
        <dbReference type="EMBL" id="GBG71733.1"/>
    </source>
</evidence>
<evidence type="ECO:0000259" key="3">
    <source>
        <dbReference type="Pfam" id="PF04545"/>
    </source>
</evidence>
<feature type="compositionally biased region" description="Acidic residues" evidence="2">
    <location>
        <begin position="477"/>
        <end position="489"/>
    </location>
</feature>
<dbReference type="PANTHER" id="PTHR30603">
    <property type="entry name" value="RNA POLYMERASE SIGMA FACTOR RPO"/>
    <property type="match status" value="1"/>
</dbReference>
<dbReference type="EMBL" id="BFEA01000152">
    <property type="protein sequence ID" value="GBG71733.1"/>
    <property type="molecule type" value="Genomic_DNA"/>
</dbReference>
<feature type="compositionally biased region" description="Pro residues" evidence="2">
    <location>
        <begin position="397"/>
        <end position="409"/>
    </location>
</feature>
<dbReference type="Pfam" id="PF04545">
    <property type="entry name" value="Sigma70_r4"/>
    <property type="match status" value="1"/>
</dbReference>
<evidence type="ECO:0000313" key="5">
    <source>
        <dbReference type="Proteomes" id="UP000265515"/>
    </source>
</evidence>
<dbReference type="InterPro" id="IPR036388">
    <property type="entry name" value="WH-like_DNA-bd_sf"/>
</dbReference>
<feature type="compositionally biased region" description="Low complexity" evidence="2">
    <location>
        <begin position="218"/>
        <end position="243"/>
    </location>
</feature>
<feature type="region of interest" description="Disordered" evidence="2">
    <location>
        <begin position="80"/>
        <end position="155"/>
    </location>
</feature>
<feature type="compositionally biased region" description="Basic and acidic residues" evidence="2">
    <location>
        <begin position="142"/>
        <end position="153"/>
    </location>
</feature>
<dbReference type="PRINTS" id="PR00046">
    <property type="entry name" value="SIGMA70FCT"/>
</dbReference>
<feature type="compositionally biased region" description="Gly residues" evidence="2">
    <location>
        <begin position="528"/>
        <end position="541"/>
    </location>
</feature>
<comment type="similarity">
    <text evidence="1">Belongs to the sigma-70 factor family.</text>
</comment>
<gene>
    <name evidence="4" type="ORF">CBR_g9143</name>
</gene>
<feature type="compositionally biased region" description="Basic and acidic residues" evidence="2">
    <location>
        <begin position="587"/>
        <end position="601"/>
    </location>
</feature>
<evidence type="ECO:0000256" key="2">
    <source>
        <dbReference type="SAM" id="MobiDB-lite"/>
    </source>
</evidence>
<comment type="caution">
    <text evidence="4">The sequence shown here is derived from an EMBL/GenBank/DDBJ whole genome shotgun (WGS) entry which is preliminary data.</text>
</comment>
<feature type="region of interest" description="Disordered" evidence="2">
    <location>
        <begin position="170"/>
        <end position="201"/>
    </location>
</feature>
<feature type="region of interest" description="Disordered" evidence="2">
    <location>
        <begin position="386"/>
        <end position="601"/>
    </location>
</feature>
<dbReference type="CDD" id="cd06171">
    <property type="entry name" value="Sigma70_r4"/>
    <property type="match status" value="1"/>
</dbReference>
<feature type="compositionally biased region" description="Low complexity" evidence="2">
    <location>
        <begin position="80"/>
        <end position="98"/>
    </location>
</feature>
<dbReference type="GO" id="GO:0006352">
    <property type="term" value="P:DNA-templated transcription initiation"/>
    <property type="evidence" value="ECO:0007669"/>
    <property type="project" value="InterPro"/>
</dbReference>
<dbReference type="STRING" id="69332.A0A388KP72"/>
<dbReference type="OrthoDB" id="47406at2759"/>
<proteinExistence type="inferred from homology"/>
<accession>A0A388KP72</accession>
<dbReference type="SUPFAM" id="SSF88659">
    <property type="entry name" value="Sigma3 and sigma4 domains of RNA polymerase sigma factors"/>
    <property type="match status" value="1"/>
</dbReference>
<dbReference type="InterPro" id="IPR007630">
    <property type="entry name" value="RNA_pol_sigma70_r4"/>
</dbReference>
<reference evidence="4 5" key="1">
    <citation type="journal article" date="2018" name="Cell">
        <title>The Chara Genome: Secondary Complexity and Implications for Plant Terrestrialization.</title>
        <authorList>
            <person name="Nishiyama T."/>
            <person name="Sakayama H."/>
            <person name="Vries J.D."/>
            <person name="Buschmann H."/>
            <person name="Saint-Marcoux D."/>
            <person name="Ullrich K.K."/>
            <person name="Haas F.B."/>
            <person name="Vanderstraeten L."/>
            <person name="Becker D."/>
            <person name="Lang D."/>
            <person name="Vosolsobe S."/>
            <person name="Rombauts S."/>
            <person name="Wilhelmsson P.K.I."/>
            <person name="Janitza P."/>
            <person name="Kern R."/>
            <person name="Heyl A."/>
            <person name="Rumpler F."/>
            <person name="Villalobos L.I.A.C."/>
            <person name="Clay J.M."/>
            <person name="Skokan R."/>
            <person name="Toyoda A."/>
            <person name="Suzuki Y."/>
            <person name="Kagoshima H."/>
            <person name="Schijlen E."/>
            <person name="Tajeshwar N."/>
            <person name="Catarino B."/>
            <person name="Hetherington A.J."/>
            <person name="Saltykova A."/>
            <person name="Bonnot C."/>
            <person name="Breuninger H."/>
            <person name="Symeonidi A."/>
            <person name="Radhakrishnan G.V."/>
            <person name="Van Nieuwerburgh F."/>
            <person name="Deforce D."/>
            <person name="Chang C."/>
            <person name="Karol K.G."/>
            <person name="Hedrich R."/>
            <person name="Ulvskov P."/>
            <person name="Glockner G."/>
            <person name="Delwiche C.F."/>
            <person name="Petrasek J."/>
            <person name="Van de Peer Y."/>
            <person name="Friml J."/>
            <person name="Beilby M."/>
            <person name="Dolan L."/>
            <person name="Kohara Y."/>
            <person name="Sugano S."/>
            <person name="Fujiyama A."/>
            <person name="Delaux P.-M."/>
            <person name="Quint M."/>
            <person name="TheiBen G."/>
            <person name="Hagemann M."/>
            <person name="Harholt J."/>
            <person name="Dunand C."/>
            <person name="Zachgo S."/>
            <person name="Langdale J."/>
            <person name="Maumus F."/>
            <person name="Straeten D.V.D."/>
            <person name="Gould S.B."/>
            <person name="Rensing S.A."/>
        </authorList>
    </citation>
    <scope>NUCLEOTIDE SEQUENCE [LARGE SCALE GENOMIC DNA]</scope>
    <source>
        <strain evidence="4 5">S276</strain>
    </source>
</reference>
<dbReference type="GO" id="GO:0003700">
    <property type="term" value="F:DNA-binding transcription factor activity"/>
    <property type="evidence" value="ECO:0007669"/>
    <property type="project" value="InterPro"/>
</dbReference>
<feature type="region of interest" description="Disordered" evidence="2">
    <location>
        <begin position="218"/>
        <end position="287"/>
    </location>
</feature>
<evidence type="ECO:0000256" key="1">
    <source>
        <dbReference type="ARBA" id="ARBA00007788"/>
    </source>
</evidence>
<feature type="region of interest" description="Disordered" evidence="2">
    <location>
        <begin position="27"/>
        <end position="58"/>
    </location>
</feature>
<dbReference type="Gene3D" id="1.10.10.10">
    <property type="entry name" value="Winged helix-like DNA-binding domain superfamily/Winged helix DNA-binding domain"/>
    <property type="match status" value="1"/>
</dbReference>
<organism evidence="4 5">
    <name type="scientific">Chara braunii</name>
    <name type="common">Braun's stonewort</name>
    <dbReference type="NCBI Taxonomy" id="69332"/>
    <lineage>
        <taxon>Eukaryota</taxon>
        <taxon>Viridiplantae</taxon>
        <taxon>Streptophyta</taxon>
        <taxon>Charophyceae</taxon>
        <taxon>Charales</taxon>
        <taxon>Characeae</taxon>
        <taxon>Chara</taxon>
    </lineage>
</organism>
<dbReference type="InterPro" id="IPR000943">
    <property type="entry name" value="RNA_pol_sigma70"/>
</dbReference>
<dbReference type="PANTHER" id="PTHR30603:SF4">
    <property type="entry name" value="RNA POLYMERASE SIGMA FACTOR SIGE, CHLOROPLASTIC_MITOCHONDRIAL"/>
    <property type="match status" value="1"/>
</dbReference>
<protein>
    <recommendedName>
        <fullName evidence="3">RNA polymerase sigma-70 region 4 domain-containing protein</fullName>
    </recommendedName>
</protein>
<dbReference type="Gramene" id="GBG71733">
    <property type="protein sequence ID" value="GBG71733"/>
    <property type="gene ID" value="CBR_g9143"/>
</dbReference>
<name>A0A388KP72_CHABU</name>
<dbReference type="InterPro" id="IPR013324">
    <property type="entry name" value="RNA_pol_sigma_r3/r4-like"/>
</dbReference>
<feature type="compositionally biased region" description="Basic and acidic residues" evidence="2">
    <location>
        <begin position="250"/>
        <end position="260"/>
    </location>
</feature>
<sequence length="837" mass="87997">MVAAMAVAGAACPPSLHLVRCSGGVSSCSTSSSSSSSSTSSSSLPSLPSSPSSPSASLEILRIKKPRLLSSAAGYGSCASGRSVPAASSPSPSSSGSSLFGQKVKGSLAMSGGGNQAGNFKRCTHQSPLPVPESGRSPWETTSHERTRTETRTTVDGGTVMRKTTTSITRCGVGGRSRGGSGERERAVAAATAGGGGGGGGRGVLVGVFSQSKSAASIACSSSSSRSSESASTSTSTTTTTAIAGGGEGGRSRRSGDHSGAEPTLPTGRSSSRSSRKGKTAPAVTASVVEPRQDLVVLKNNLVADGHQQANPGIDLPFRLGAADALEIAYRDDPAFSLQQAYARSYIIPDVAPPTIDHLTDGIDLPFPSHLTAHRNQRCAEKRNDLIFHPSPTSSPSCPPPPPPPPPSSSYPSSSSSSSSSCQSGDPSLTDVRSSSTSVSLSPSPSRSRRGRKSVVQLLGVGEGTDGLTVRQKKLEEEEEEEEEGGEEKEEVKMEKKRAASTRRKSIGSSVQKVKGKRLKGKDEGKKGGGGGGAGGGGGGGEGEREGAEMKKESAPVSEMRTGGNQKTGNGRKKKSGGEGEEEREGEGEGKKKGKSMERREVEGEVIVVRSKGRRRPCLSSRVALRKLLRERGTDKRPLIGVYQGPEGVLKLSEFGGKTAERIRASKLLHDKDVGLSSVDWNGPGHPLLTAEEEIKLCRLVKQMKPLRILRRDLQAQLGSEPTEQQVADAAGMDIMELRRTEQADSVNVEAQVMKRLMLKSDVRDMLDALHPKERVVLRQRFGLDGLGDRSLQDIGSYLNLSREMVRKYEGRAMLKMKNASRMDQLRQYLVGPGTES</sequence>
<feature type="domain" description="RNA polymerase sigma-70 region 4" evidence="3">
    <location>
        <begin position="767"/>
        <end position="818"/>
    </location>
</feature>
<keyword evidence="5" id="KW-1185">Reference proteome</keyword>
<dbReference type="AlphaFoldDB" id="A0A388KP72"/>
<feature type="compositionally biased region" description="Low complexity" evidence="2">
    <location>
        <begin position="410"/>
        <end position="446"/>
    </location>
</feature>
<feature type="compositionally biased region" description="Basic and acidic residues" evidence="2">
    <location>
        <begin position="542"/>
        <end position="554"/>
    </location>
</feature>
<feature type="compositionally biased region" description="Low complexity" evidence="2">
    <location>
        <begin position="27"/>
        <end position="57"/>
    </location>
</feature>